<dbReference type="InterPro" id="IPR005119">
    <property type="entry name" value="LysR_subst-bd"/>
</dbReference>
<dbReference type="Pfam" id="PF03466">
    <property type="entry name" value="LysR_substrate"/>
    <property type="match status" value="1"/>
</dbReference>
<keyword evidence="2" id="KW-0805">Transcription regulation</keyword>
<evidence type="ECO:0000256" key="1">
    <source>
        <dbReference type="ARBA" id="ARBA00009437"/>
    </source>
</evidence>
<dbReference type="InterPro" id="IPR000847">
    <property type="entry name" value="LysR_HTH_N"/>
</dbReference>
<feature type="domain" description="HTH lysR-type" evidence="5">
    <location>
        <begin position="5"/>
        <end position="62"/>
    </location>
</feature>
<dbReference type="AlphaFoldDB" id="A0A9X8GSK1"/>
<keyword evidence="7" id="KW-1185">Reference proteome</keyword>
<organism evidence="6 7">
    <name type="scientific">Acidovorax cavernicola</name>
    <dbReference type="NCBI Taxonomy" id="1675792"/>
    <lineage>
        <taxon>Bacteria</taxon>
        <taxon>Pseudomonadati</taxon>
        <taxon>Pseudomonadota</taxon>
        <taxon>Betaproteobacteria</taxon>
        <taxon>Burkholderiales</taxon>
        <taxon>Comamonadaceae</taxon>
        <taxon>Acidovorax</taxon>
    </lineage>
</organism>
<dbReference type="GO" id="GO:0003700">
    <property type="term" value="F:DNA-binding transcription factor activity"/>
    <property type="evidence" value="ECO:0007669"/>
    <property type="project" value="InterPro"/>
</dbReference>
<name>A0A9X8GSK1_9BURK</name>
<keyword evidence="4" id="KW-0804">Transcription</keyword>
<keyword evidence="3" id="KW-0238">DNA-binding</keyword>
<evidence type="ECO:0000259" key="5">
    <source>
        <dbReference type="PROSITE" id="PS50931"/>
    </source>
</evidence>
<evidence type="ECO:0000256" key="2">
    <source>
        <dbReference type="ARBA" id="ARBA00023015"/>
    </source>
</evidence>
<dbReference type="Gene3D" id="3.40.190.290">
    <property type="match status" value="1"/>
</dbReference>
<dbReference type="Pfam" id="PF00126">
    <property type="entry name" value="HTH_1"/>
    <property type="match status" value="1"/>
</dbReference>
<evidence type="ECO:0000256" key="4">
    <source>
        <dbReference type="ARBA" id="ARBA00023163"/>
    </source>
</evidence>
<proteinExistence type="inferred from homology"/>
<dbReference type="CDD" id="cd08415">
    <property type="entry name" value="PBP2_LysR_opines_like"/>
    <property type="match status" value="1"/>
</dbReference>
<dbReference type="GO" id="GO:0043565">
    <property type="term" value="F:sequence-specific DNA binding"/>
    <property type="evidence" value="ECO:0007669"/>
    <property type="project" value="TreeGrafter"/>
</dbReference>
<evidence type="ECO:0000256" key="3">
    <source>
        <dbReference type="ARBA" id="ARBA00023125"/>
    </source>
</evidence>
<dbReference type="SUPFAM" id="SSF46785">
    <property type="entry name" value="Winged helix' DNA-binding domain"/>
    <property type="match status" value="1"/>
</dbReference>
<dbReference type="GO" id="GO:0010628">
    <property type="term" value="P:positive regulation of gene expression"/>
    <property type="evidence" value="ECO:0007669"/>
    <property type="project" value="TreeGrafter"/>
</dbReference>
<gene>
    <name evidence="6" type="ORF">D3H34_29670</name>
</gene>
<dbReference type="PANTHER" id="PTHR30427">
    <property type="entry name" value="TRANSCRIPTIONAL ACTIVATOR PROTEIN LYSR"/>
    <property type="match status" value="1"/>
</dbReference>
<dbReference type="InterPro" id="IPR037424">
    <property type="entry name" value="NocR_PBP2"/>
</dbReference>
<comment type="caution">
    <text evidence="6">The sequence shown here is derived from an EMBL/GenBank/DDBJ whole genome shotgun (WGS) entry which is preliminary data.</text>
</comment>
<dbReference type="RefSeq" id="WP_119558313.1">
    <property type="nucleotide sequence ID" value="NZ_QXMN01000068.1"/>
</dbReference>
<dbReference type="GO" id="GO:0009089">
    <property type="term" value="P:lysine biosynthetic process via diaminopimelate"/>
    <property type="evidence" value="ECO:0007669"/>
    <property type="project" value="TreeGrafter"/>
</dbReference>
<dbReference type="Gene3D" id="1.10.10.10">
    <property type="entry name" value="Winged helix-like DNA-binding domain superfamily/Winged helix DNA-binding domain"/>
    <property type="match status" value="1"/>
</dbReference>
<dbReference type="PROSITE" id="PS50931">
    <property type="entry name" value="HTH_LYSR"/>
    <property type="match status" value="1"/>
</dbReference>
<sequence length="313" mass="34374">MSRPLNFRQIEAFRAVMQTGTTTAAATLLHTTQPSVSRLLSQIQHATGLKLFDIHKGRLRPTHEARQLFDTVQRHFLGLDRIEQSVAVLRKSGAGSLRVGCTPALGLGVMPQVIHAFSQRHPEVHVNLQTVGSHALREGLLYGLYDVALGTSAFHDPQLDTVTLHKASAVCVVHPGHALAHRDGIHVRDLKQQVLLTLNADDEIHQQFLRTLQQHRIECASTVETTYSVTICMMAAQGTGVGIVNPYVASVFARDLKILPLSPRCPVEVSMAFSPQSAPSAIAEEFTALLREHFQAFVMPTARKTQKEKARAA</sequence>
<dbReference type="EMBL" id="QXMN01000068">
    <property type="protein sequence ID" value="RIX73245.1"/>
    <property type="molecule type" value="Genomic_DNA"/>
</dbReference>
<dbReference type="Proteomes" id="UP000265619">
    <property type="component" value="Unassembled WGS sequence"/>
</dbReference>
<reference evidence="6 7" key="1">
    <citation type="submission" date="2018-09" db="EMBL/GenBank/DDBJ databases">
        <title>Acidovorax cavernicola nov. sp. isolated from Gruta de las Maravillas (Aracena, Spain).</title>
        <authorList>
            <person name="Jurado V."/>
            <person name="Gutierrez-Patricio S."/>
            <person name="Gonzalez-Pimentel J.L."/>
            <person name="Miller A.Z."/>
            <person name="Laiz L."/>
            <person name="Saiz-Jimenez C."/>
        </authorList>
    </citation>
    <scope>NUCLEOTIDE SEQUENCE [LARGE SCALE GENOMIC DNA]</scope>
    <source>
        <strain evidence="6 7">1011MAR4D40.2</strain>
    </source>
</reference>
<dbReference type="InterPro" id="IPR036388">
    <property type="entry name" value="WH-like_DNA-bd_sf"/>
</dbReference>
<protein>
    <submittedName>
        <fullName evidence="6">LysR family transcriptional regulator</fullName>
    </submittedName>
</protein>
<dbReference type="InterPro" id="IPR036390">
    <property type="entry name" value="WH_DNA-bd_sf"/>
</dbReference>
<dbReference type="OrthoDB" id="110033at2"/>
<dbReference type="PANTHER" id="PTHR30427:SF1">
    <property type="entry name" value="TRANSCRIPTIONAL ACTIVATOR PROTEIN LYSR"/>
    <property type="match status" value="1"/>
</dbReference>
<comment type="similarity">
    <text evidence="1">Belongs to the LysR transcriptional regulatory family.</text>
</comment>
<evidence type="ECO:0000313" key="6">
    <source>
        <dbReference type="EMBL" id="RIX73245.1"/>
    </source>
</evidence>
<evidence type="ECO:0000313" key="7">
    <source>
        <dbReference type="Proteomes" id="UP000265619"/>
    </source>
</evidence>
<accession>A0A9X8GSK1</accession>
<dbReference type="SUPFAM" id="SSF53850">
    <property type="entry name" value="Periplasmic binding protein-like II"/>
    <property type="match status" value="1"/>
</dbReference>